<feature type="domain" description="Peptidase S24/S26A/S26B/S26C" evidence="4">
    <location>
        <begin position="1"/>
        <end position="76"/>
    </location>
</feature>
<dbReference type="SUPFAM" id="SSF51306">
    <property type="entry name" value="LexA/Signal peptidase"/>
    <property type="match status" value="1"/>
</dbReference>
<dbReference type="AlphaFoldDB" id="A0A547EEZ9"/>
<comment type="caution">
    <text evidence="6">The sequence shown here is derived from an EMBL/GenBank/DDBJ whole genome shotgun (WGS) entry which is preliminary data.</text>
</comment>
<dbReference type="KEGG" id="mhay:VK67_07620"/>
<dbReference type="KEGG" id="mhaq:WC39_07620"/>
<keyword evidence="1" id="KW-0805">Transcription regulation</keyword>
<sequence>MAPTISDGDQMLVDFSKKEARGDDKIYLVQNGESVWVKRVRKVWDYVELISDNESYRPIRITADEAQNLQIIGQVVHIGHSLV</sequence>
<dbReference type="GO" id="GO:0003677">
    <property type="term" value="F:DNA binding"/>
    <property type="evidence" value="ECO:0007669"/>
    <property type="project" value="UniProtKB-KW"/>
</dbReference>
<evidence type="ECO:0000256" key="1">
    <source>
        <dbReference type="ARBA" id="ARBA00023015"/>
    </source>
</evidence>
<dbReference type="Proteomes" id="UP000315164">
    <property type="component" value="Unassembled WGS sequence"/>
</dbReference>
<protein>
    <submittedName>
        <fullName evidence="6">Helix-turn-helix transcriptional regulator</fullName>
    </submittedName>
</protein>
<organism evidence="6 7">
    <name type="scientific">Mannheimia haemolytica</name>
    <name type="common">Pasteurella haemolytica</name>
    <dbReference type="NCBI Taxonomy" id="75985"/>
    <lineage>
        <taxon>Bacteria</taxon>
        <taxon>Pseudomonadati</taxon>
        <taxon>Pseudomonadota</taxon>
        <taxon>Gammaproteobacteria</taxon>
        <taxon>Pasteurellales</taxon>
        <taxon>Pasteurellaceae</taxon>
        <taxon>Mannheimia</taxon>
    </lineage>
</organism>
<evidence type="ECO:0000256" key="2">
    <source>
        <dbReference type="ARBA" id="ARBA00023125"/>
    </source>
</evidence>
<dbReference type="EMBL" id="VAJB01000021">
    <property type="protein sequence ID" value="TRB73622.1"/>
    <property type="molecule type" value="Genomic_DNA"/>
</dbReference>
<accession>A0A547EEZ9</accession>
<dbReference type="OrthoDB" id="5959816at2"/>
<keyword evidence="8" id="KW-1185">Reference proteome</keyword>
<dbReference type="PANTHER" id="PTHR40661:SF3">
    <property type="entry name" value="FELS-1 PROPHAGE TRANSCRIPTIONAL REGULATOR"/>
    <property type="match status" value="1"/>
</dbReference>
<dbReference type="EMBL" id="VAJI01000017">
    <property type="protein sequence ID" value="TRB36659.1"/>
    <property type="molecule type" value="Genomic_DNA"/>
</dbReference>
<dbReference type="Pfam" id="PF00717">
    <property type="entry name" value="Peptidase_S24"/>
    <property type="match status" value="1"/>
</dbReference>
<evidence type="ECO:0000313" key="8">
    <source>
        <dbReference type="Proteomes" id="UP000318394"/>
    </source>
</evidence>
<dbReference type="Gene3D" id="2.10.109.10">
    <property type="entry name" value="Umud Fragment, subunit A"/>
    <property type="match status" value="1"/>
</dbReference>
<dbReference type="CDD" id="cd06529">
    <property type="entry name" value="S24_LexA-like"/>
    <property type="match status" value="1"/>
</dbReference>
<dbReference type="InterPro" id="IPR015927">
    <property type="entry name" value="Peptidase_S24_S26A/B/C"/>
</dbReference>
<keyword evidence="3" id="KW-0804">Transcription</keyword>
<evidence type="ECO:0000256" key="3">
    <source>
        <dbReference type="ARBA" id="ARBA00023163"/>
    </source>
</evidence>
<keyword evidence="2" id="KW-0238">DNA-binding</keyword>
<proteinExistence type="predicted"/>
<dbReference type="InterPro" id="IPR036286">
    <property type="entry name" value="LexA/Signal_pep-like_sf"/>
</dbReference>
<dbReference type="InterPro" id="IPR039418">
    <property type="entry name" value="LexA-like"/>
</dbReference>
<evidence type="ECO:0000313" key="6">
    <source>
        <dbReference type="EMBL" id="TRB73622.1"/>
    </source>
</evidence>
<dbReference type="PANTHER" id="PTHR40661">
    <property type="match status" value="1"/>
</dbReference>
<evidence type="ECO:0000313" key="5">
    <source>
        <dbReference type="EMBL" id="TRB36659.1"/>
    </source>
</evidence>
<name>A0A547EEZ9_MANHA</name>
<evidence type="ECO:0000259" key="4">
    <source>
        <dbReference type="Pfam" id="PF00717"/>
    </source>
</evidence>
<evidence type="ECO:0000313" key="7">
    <source>
        <dbReference type="Proteomes" id="UP000315164"/>
    </source>
</evidence>
<reference evidence="7 8" key="1">
    <citation type="journal article" date="2019" name="Vet. Microbiol.">
        <title>Genetic characterization of susceptible and multi-drug resistant Mannheimia haemolytica isolated from high-risk stocker calves prior to and after antimicrobial metaphylaxis.</title>
        <authorList>
            <person name="Snyder E.R."/>
            <person name="Alvarez-Narvaez S."/>
            <person name="Credille B.C."/>
        </authorList>
    </citation>
    <scope>NUCLEOTIDE SEQUENCE [LARGE SCALE GENOMIC DNA]</scope>
    <source>
        <strain evidence="6 7">UGA-R5-128-1</strain>
        <strain evidence="5 8">UGA-R7-163-1</strain>
    </source>
</reference>
<gene>
    <name evidence="6" type="ORF">FEA53_09615</name>
    <name evidence="5" type="ORF">FEB89_08535</name>
</gene>
<dbReference type="Proteomes" id="UP000318394">
    <property type="component" value="Unassembled WGS sequence"/>
</dbReference>